<protein>
    <submittedName>
        <fullName evidence="1">Histidine phosphatase family protein</fullName>
    </submittedName>
</protein>
<dbReference type="InterPro" id="IPR029033">
    <property type="entry name" value="His_PPase_superfam"/>
</dbReference>
<dbReference type="GO" id="GO:0016791">
    <property type="term" value="F:phosphatase activity"/>
    <property type="evidence" value="ECO:0007669"/>
    <property type="project" value="TreeGrafter"/>
</dbReference>
<dbReference type="PANTHER" id="PTHR48100:SF58">
    <property type="entry name" value="PE-PGRS FAMILY PROTEIN PE_PGRS11"/>
    <property type="match status" value="1"/>
</dbReference>
<dbReference type="Gene3D" id="3.40.50.1240">
    <property type="entry name" value="Phosphoglycerate mutase-like"/>
    <property type="match status" value="1"/>
</dbReference>
<dbReference type="EMBL" id="SZYE01000087">
    <property type="protein sequence ID" value="TKR23382.1"/>
    <property type="molecule type" value="Genomic_DNA"/>
</dbReference>
<organism evidence="1 2">
    <name type="scientific">Cellulomonas hominis</name>
    <dbReference type="NCBI Taxonomy" id="156981"/>
    <lineage>
        <taxon>Bacteria</taxon>
        <taxon>Bacillati</taxon>
        <taxon>Actinomycetota</taxon>
        <taxon>Actinomycetes</taxon>
        <taxon>Micrococcales</taxon>
        <taxon>Cellulomonadaceae</taxon>
        <taxon>Cellulomonas</taxon>
    </lineage>
</organism>
<comment type="caution">
    <text evidence="1">The sequence shown here is derived from an EMBL/GenBank/DDBJ whole genome shotgun (WGS) entry which is preliminary data.</text>
</comment>
<dbReference type="InterPro" id="IPR013078">
    <property type="entry name" value="His_Pase_superF_clade-1"/>
</dbReference>
<dbReference type="OrthoDB" id="9793115at2"/>
<dbReference type="PANTHER" id="PTHR48100">
    <property type="entry name" value="BROAD-SPECIFICITY PHOSPHATASE YOR283W-RELATED"/>
    <property type="match status" value="1"/>
</dbReference>
<evidence type="ECO:0000313" key="2">
    <source>
        <dbReference type="Proteomes" id="UP000308121"/>
    </source>
</evidence>
<evidence type="ECO:0000313" key="1">
    <source>
        <dbReference type="EMBL" id="TKR23382.1"/>
    </source>
</evidence>
<reference evidence="1 2" key="1">
    <citation type="submission" date="2019-05" db="EMBL/GenBank/DDBJ databases">
        <title>Genome sequence of Cellulomonas hominis strain CS1.</title>
        <authorList>
            <person name="Belmont J."/>
            <person name="Maclea K.S."/>
        </authorList>
    </citation>
    <scope>NUCLEOTIDE SEQUENCE [LARGE SCALE GENOMIC DNA]</scope>
    <source>
        <strain evidence="1 2">CS1</strain>
    </source>
</reference>
<dbReference type="Pfam" id="PF00300">
    <property type="entry name" value="His_Phos_1"/>
    <property type="match status" value="1"/>
</dbReference>
<dbReference type="CDD" id="cd07067">
    <property type="entry name" value="HP_PGM_like"/>
    <property type="match status" value="1"/>
</dbReference>
<dbReference type="GO" id="GO:0005737">
    <property type="term" value="C:cytoplasm"/>
    <property type="evidence" value="ECO:0007669"/>
    <property type="project" value="TreeGrafter"/>
</dbReference>
<dbReference type="SUPFAM" id="SSF53254">
    <property type="entry name" value="Phosphoglycerate mutase-like"/>
    <property type="match status" value="1"/>
</dbReference>
<dbReference type="AlphaFoldDB" id="A0A7Z8K052"/>
<gene>
    <name evidence="1" type="ORF">FA014_11600</name>
</gene>
<proteinExistence type="predicted"/>
<dbReference type="SMART" id="SM00855">
    <property type="entry name" value="PGAM"/>
    <property type="match status" value="1"/>
</dbReference>
<dbReference type="PROSITE" id="PS00175">
    <property type="entry name" value="PG_MUTASE"/>
    <property type="match status" value="1"/>
</dbReference>
<sequence length="218" mass="22731">MRLHLVRHGQTSSNLVSALDTAAPGAPLTEEGERQARAVGRALAVAPLDAVYASTLDRARATAAEVARPHGLDVQVREGLREVLAGDLEMRTDEASVHRYLSTMVAWASGDLDAEMPGGESGRATLDRFDAVVDELLGTGAETVAAVSHGAMIRLWALTRAGNLDAATAGRWALDNTGVVTLETGGPTGWYAIRWQDEVVPHAAPAGGDGPGGEPLPV</sequence>
<dbReference type="InterPro" id="IPR001345">
    <property type="entry name" value="PG/BPGM_mutase_AS"/>
</dbReference>
<dbReference type="InterPro" id="IPR050275">
    <property type="entry name" value="PGM_Phosphatase"/>
</dbReference>
<accession>A0A7Z8K052</accession>
<name>A0A7Z8K052_9CELL</name>
<dbReference type="Proteomes" id="UP000308121">
    <property type="component" value="Unassembled WGS sequence"/>
</dbReference>